<keyword evidence="3" id="KW-1185">Reference proteome</keyword>
<dbReference type="InterPro" id="IPR002575">
    <property type="entry name" value="Aminoglycoside_PTrfase"/>
</dbReference>
<reference evidence="2 3" key="1">
    <citation type="submission" date="2015-01" db="EMBL/GenBank/DDBJ databases">
        <title>The Genome Sequence of Ochroconis gallopava CBS43764.</title>
        <authorList>
            <consortium name="The Broad Institute Genomics Platform"/>
            <person name="Cuomo C."/>
            <person name="de Hoog S."/>
            <person name="Gorbushina A."/>
            <person name="Stielow B."/>
            <person name="Teixiera M."/>
            <person name="Abouelleil A."/>
            <person name="Chapman S.B."/>
            <person name="Priest M."/>
            <person name="Young S.K."/>
            <person name="Wortman J."/>
            <person name="Nusbaum C."/>
            <person name="Birren B."/>
        </authorList>
    </citation>
    <scope>NUCLEOTIDE SEQUENCE [LARGE SCALE GENOMIC DNA]</scope>
    <source>
        <strain evidence="2 3">CBS 43764</strain>
    </source>
</reference>
<proteinExistence type="predicted"/>
<name>A0A0D2AKU6_9PEZI</name>
<organism evidence="2 3">
    <name type="scientific">Verruconis gallopava</name>
    <dbReference type="NCBI Taxonomy" id="253628"/>
    <lineage>
        <taxon>Eukaryota</taxon>
        <taxon>Fungi</taxon>
        <taxon>Dikarya</taxon>
        <taxon>Ascomycota</taxon>
        <taxon>Pezizomycotina</taxon>
        <taxon>Dothideomycetes</taxon>
        <taxon>Pleosporomycetidae</taxon>
        <taxon>Venturiales</taxon>
        <taxon>Sympoventuriaceae</taxon>
        <taxon>Verruconis</taxon>
    </lineage>
</organism>
<dbReference type="PANTHER" id="PTHR21310">
    <property type="entry name" value="AMINOGLYCOSIDE PHOSPHOTRANSFERASE-RELATED-RELATED"/>
    <property type="match status" value="1"/>
</dbReference>
<dbReference type="Proteomes" id="UP000053259">
    <property type="component" value="Unassembled WGS sequence"/>
</dbReference>
<dbReference type="VEuPathDB" id="FungiDB:PV09_08708"/>
<dbReference type="EMBL" id="KN847574">
    <property type="protein sequence ID" value="KIV99648.1"/>
    <property type="molecule type" value="Genomic_DNA"/>
</dbReference>
<dbReference type="InterPro" id="IPR051678">
    <property type="entry name" value="AGP_Transferase"/>
</dbReference>
<dbReference type="InParanoid" id="A0A0D2AKU6"/>
<sequence length="455" mass="51834">MSEPLSPASTDADSDKSSSIALNLTLTEQYCGEPFEEFEPKAKKLCESIWPDAKRIELERIPGGSCHRIVAIKVLPEAIDIKTATSIWRKIKQVLHILFKLLRSCRRRGQEKQPRYQTGFDNYILRIPRFPDPPEELTLHHERVACEFAEQLLTFPVPKTVKVCLVSENSIGNPYVIQERMTGQPLDDLWKTLNQQQRLCAAKLLGKILRELAATTAPAAGKIDPRDPTRILAPPLPSHPVRPNMTELAQPMKPAELLRNRLAAWTENHARHEPYFPYAELAKLIKDDTLGPDDNYYFCHGDLYPRNILAEVVDQRRIKITGIIDWDLAAFAPAFVAFEAPCWLWKMEMYETGELEDEKLRIGAADEPVRDEDRQLKAAFEETVGDDWLRIAYWKDVEVLRWIWRIGMEGLGNSTYWRMADAAIEALSGRAFGREWGRGGTKTLKSGSGTKASRI</sequence>
<dbReference type="Gene3D" id="3.90.1200.10">
    <property type="match status" value="1"/>
</dbReference>
<protein>
    <recommendedName>
        <fullName evidence="1">Aminoglycoside phosphotransferase domain-containing protein</fullName>
    </recommendedName>
</protein>
<accession>A0A0D2AKU6</accession>
<feature type="domain" description="Aminoglycoside phosphotransferase" evidence="1">
    <location>
        <begin position="115"/>
        <end position="335"/>
    </location>
</feature>
<dbReference type="Pfam" id="PF01636">
    <property type="entry name" value="APH"/>
    <property type="match status" value="1"/>
</dbReference>
<evidence type="ECO:0000313" key="2">
    <source>
        <dbReference type="EMBL" id="KIV99648.1"/>
    </source>
</evidence>
<dbReference type="OrthoDB" id="10003767at2759"/>
<dbReference type="PANTHER" id="PTHR21310:SF56">
    <property type="entry name" value="AMINOGLYCOSIDE PHOSPHOTRANSFERASE DOMAIN-CONTAINING PROTEIN"/>
    <property type="match status" value="1"/>
</dbReference>
<evidence type="ECO:0000313" key="3">
    <source>
        <dbReference type="Proteomes" id="UP000053259"/>
    </source>
</evidence>
<dbReference type="GeneID" id="27316681"/>
<gene>
    <name evidence="2" type="ORF">PV09_08708</name>
</gene>
<evidence type="ECO:0000259" key="1">
    <source>
        <dbReference type="Pfam" id="PF01636"/>
    </source>
</evidence>
<dbReference type="InterPro" id="IPR011009">
    <property type="entry name" value="Kinase-like_dom_sf"/>
</dbReference>
<dbReference type="RefSeq" id="XP_016209518.1">
    <property type="nucleotide sequence ID" value="XM_016362651.1"/>
</dbReference>
<dbReference type="SUPFAM" id="SSF56112">
    <property type="entry name" value="Protein kinase-like (PK-like)"/>
    <property type="match status" value="1"/>
</dbReference>
<dbReference type="AlphaFoldDB" id="A0A0D2AKU6"/>